<sequence>MDTLEILLEDFHSLLDTLGIWLETPLFGCFYMVTYESMNMLLQLGIFNAMALKTIVAVVVAIVSPIERSNRPLPLARIQVRVTLFVTYGQPLFKGYVTATH</sequence>
<reference evidence="2" key="1">
    <citation type="journal article" date="2021" name="PeerJ">
        <title>Extensive microbial diversity within the chicken gut microbiome revealed by metagenomics and culture.</title>
        <authorList>
            <person name="Gilroy R."/>
            <person name="Ravi A."/>
            <person name="Getino M."/>
            <person name="Pursley I."/>
            <person name="Horton D.L."/>
            <person name="Alikhan N.F."/>
            <person name="Baker D."/>
            <person name="Gharbi K."/>
            <person name="Hall N."/>
            <person name="Watson M."/>
            <person name="Adriaenssens E.M."/>
            <person name="Foster-Nyarko E."/>
            <person name="Jarju S."/>
            <person name="Secka A."/>
            <person name="Antonio M."/>
            <person name="Oren A."/>
            <person name="Chaudhuri R.R."/>
            <person name="La Ragione R."/>
            <person name="Hildebrand F."/>
            <person name="Pallen M.J."/>
        </authorList>
    </citation>
    <scope>NUCLEOTIDE SEQUENCE</scope>
    <source>
        <strain evidence="2">CHK171-7178</strain>
    </source>
</reference>
<protein>
    <submittedName>
        <fullName evidence="2">Uncharacterized protein</fullName>
    </submittedName>
</protein>
<evidence type="ECO:0000313" key="2">
    <source>
        <dbReference type="EMBL" id="HJF32302.1"/>
    </source>
</evidence>
<comment type="caution">
    <text evidence="2">The sequence shown here is derived from an EMBL/GenBank/DDBJ whole genome shotgun (WGS) entry which is preliminary data.</text>
</comment>
<feature type="transmembrane region" description="Helical" evidence="1">
    <location>
        <begin position="40"/>
        <end position="63"/>
    </location>
</feature>
<name>A0A921G0C9_SPOPS</name>
<dbReference type="EMBL" id="DYWT01000183">
    <property type="protein sequence ID" value="HJF32302.1"/>
    <property type="molecule type" value="Genomic_DNA"/>
</dbReference>
<evidence type="ECO:0000313" key="3">
    <source>
        <dbReference type="Proteomes" id="UP000698173"/>
    </source>
</evidence>
<dbReference type="Proteomes" id="UP000698173">
    <property type="component" value="Unassembled WGS sequence"/>
</dbReference>
<keyword evidence="1" id="KW-1133">Transmembrane helix</keyword>
<proteinExistence type="predicted"/>
<organism evidence="2 3">
    <name type="scientific">Sporosarcina psychrophila</name>
    <name type="common">Bacillus psychrophilus</name>
    <dbReference type="NCBI Taxonomy" id="1476"/>
    <lineage>
        <taxon>Bacteria</taxon>
        <taxon>Bacillati</taxon>
        <taxon>Bacillota</taxon>
        <taxon>Bacilli</taxon>
        <taxon>Bacillales</taxon>
        <taxon>Caryophanaceae</taxon>
        <taxon>Sporosarcina</taxon>
    </lineage>
</organism>
<evidence type="ECO:0000256" key="1">
    <source>
        <dbReference type="SAM" id="Phobius"/>
    </source>
</evidence>
<keyword evidence="1" id="KW-0812">Transmembrane</keyword>
<gene>
    <name evidence="2" type="ORF">K8V56_11090</name>
</gene>
<dbReference type="AlphaFoldDB" id="A0A921G0C9"/>
<accession>A0A921G0C9</accession>
<keyword evidence="1" id="KW-0472">Membrane</keyword>
<reference evidence="2" key="2">
    <citation type="submission" date="2021-09" db="EMBL/GenBank/DDBJ databases">
        <authorList>
            <person name="Gilroy R."/>
        </authorList>
    </citation>
    <scope>NUCLEOTIDE SEQUENCE</scope>
    <source>
        <strain evidence="2">CHK171-7178</strain>
    </source>
</reference>